<proteinExistence type="predicted"/>
<dbReference type="Gene3D" id="2.130.10.10">
    <property type="entry name" value="YVTN repeat-like/Quinoprotein amine dehydrogenase"/>
    <property type="match status" value="1"/>
</dbReference>
<dbReference type="SMART" id="SM00320">
    <property type="entry name" value="WD40"/>
    <property type="match status" value="5"/>
</dbReference>
<evidence type="ECO:0000313" key="2">
    <source>
        <dbReference type="Proteomes" id="UP000515908"/>
    </source>
</evidence>
<dbReference type="Proteomes" id="UP000515908">
    <property type="component" value="Chromosome 10"/>
</dbReference>
<gene>
    <name evidence="1" type="ORF">ADEAN_000579100</name>
</gene>
<reference evidence="1 2" key="1">
    <citation type="submission" date="2020-08" db="EMBL/GenBank/DDBJ databases">
        <authorList>
            <person name="Newling K."/>
            <person name="Davey J."/>
            <person name="Forrester S."/>
        </authorList>
    </citation>
    <scope>NUCLEOTIDE SEQUENCE [LARGE SCALE GENOMIC DNA]</scope>
    <source>
        <strain evidence="2">Crithidia deanei Carvalho (ATCC PRA-265)</strain>
    </source>
</reference>
<protein>
    <submittedName>
        <fullName evidence="1">Uncharacterized protein</fullName>
    </submittedName>
</protein>
<accession>A0A7G2CHY8</accession>
<dbReference type="InterPro" id="IPR011047">
    <property type="entry name" value="Quinoprotein_ADH-like_sf"/>
</dbReference>
<dbReference type="SUPFAM" id="SSF50998">
    <property type="entry name" value="Quinoprotein alcohol dehydrogenase-like"/>
    <property type="match status" value="1"/>
</dbReference>
<name>A0A7G2CHY8_9TRYP</name>
<dbReference type="OrthoDB" id="120976at2759"/>
<organism evidence="1 2">
    <name type="scientific">Angomonas deanei</name>
    <dbReference type="NCBI Taxonomy" id="59799"/>
    <lineage>
        <taxon>Eukaryota</taxon>
        <taxon>Discoba</taxon>
        <taxon>Euglenozoa</taxon>
        <taxon>Kinetoplastea</taxon>
        <taxon>Metakinetoplastina</taxon>
        <taxon>Trypanosomatida</taxon>
        <taxon>Trypanosomatidae</taxon>
        <taxon>Strigomonadinae</taxon>
        <taxon>Angomonas</taxon>
    </lineage>
</organism>
<keyword evidence="2" id="KW-1185">Reference proteome</keyword>
<dbReference type="Gene3D" id="3.80.10.10">
    <property type="entry name" value="Ribonuclease Inhibitor"/>
    <property type="match status" value="1"/>
</dbReference>
<dbReference type="InterPro" id="IPR032675">
    <property type="entry name" value="LRR_dom_sf"/>
</dbReference>
<evidence type="ECO:0000313" key="1">
    <source>
        <dbReference type="EMBL" id="CAD2218303.1"/>
    </source>
</evidence>
<dbReference type="VEuPathDB" id="TriTrypDB:ADEAN_000579100"/>
<dbReference type="InterPro" id="IPR015943">
    <property type="entry name" value="WD40/YVTN_repeat-like_dom_sf"/>
</dbReference>
<sequence>MNSGSALYTWCCSMYNVNPDKHILSQVERADIINVRRIDASGTFVGSKGALAVLEFLRNHRCLEEIALPQNDLDVLCVDKLSKIIREGHPSLRAVDISNNRLSTASVRQLWDALRSEASIVVELNLDACGVEDEWVTRVQQTLQRRKEFLQTGFYPHGVPRPITAWRTIFLLVVGEMDLIHQYCEQILFPLGSYIAPMRLRVAPLTIDAEDTKEVVLAKMRRCQESHNYQLPWCVGFVSSQLGRSEVEALRLVCREKPVEPPPLRSKLGTLRDPVYRSGKNAFLYYCVSPEEKMKRKEEGSVKYAQWSSEVGLTQSVGSEEGTLPATLVTRFSFNVRCQSDLMSSFMVLFSEEKQEVDPSSPVDLDHALPFEAEEANLGDYHPKKTKIALDYVKNDSVEVGIPLLLYGGASIGKEKIILKVARDMQAAGRRVHLERITPSDTSIVVFLYHLLQLFSPSNNYRKSSSNCLQSLSVEVCSAIEHYAGPPLILLVSHLERLDTFGCHPSVAVEWLPPTFPKTLKIIISLNTECPSLPLLRLRAPQPYESQVAPISDTSRINLFKQALRKRNVSLPETFLSTEVTSRDQLTAFDTAFLEKEGSDSLLYIHLSSIFIQVMILKERIETEYDTLDFLTKKVPGGSVQVVEALCGEAEGYSSPLTVQYVLLSLSTTPLAVPDLQYICEELSQCPKYSTLPTLIYLSDVGLVEWKADATVYVAHPVIRGTVCRRYANLLDTVSVLVENHLYRLVTTKSLEIVNAFKYLTALMIENGNILAAFNLMRNTLILDFLLTTQSEALLLVIDSIFRLLVARSILLELPSTPGDPLQIDYTDAVDLVNVLVDVRRSGRALFQSSLLQFRDTPLMRFAQKHVEHPPYPVLAPVNNGCEDTIGKTFSSEKSFSFCHNRGDYVVASSDMCVVVFNSLTGVEKARLSMPFEKGISITGSLLAAGTRVVVVSAVQLIIWDFEINTRFLLDDITTFILPSEMNTFGSHLIVHHTQLSEFYVLDVTKKTISKKLPVKTDCKRALFCGDTILLVGTYQLHLLQEDRQTTLATLDHSGAIGAVECNGDGRLIATGVGNVLWMWSSAGGLLHSVPVGVSDILSLKFDSASTLLMVECLDGIQIRDTLSSLVIGNVKPVLSPAVPSRLTFSDDGCFLVGTEGKYVMLWNTKTCDAAGAYEAPLGTFTAMCEGEGNLYACCAAGVKRFDLKEPIPSVETVIQGVQSSNLHTNSKVSSSPIKDILFNPSGSLLSAVDQRGNLFLYSVKTGHRIEHPLPPLAMSSFVEWTPSSSLASRMTLFPSTMSAMKAEPLSYCRRSTQLTIVWRV</sequence>
<dbReference type="SUPFAM" id="SSF52047">
    <property type="entry name" value="RNI-like"/>
    <property type="match status" value="1"/>
</dbReference>
<dbReference type="EMBL" id="LR877154">
    <property type="protein sequence ID" value="CAD2218303.1"/>
    <property type="molecule type" value="Genomic_DNA"/>
</dbReference>
<dbReference type="InterPro" id="IPR001680">
    <property type="entry name" value="WD40_rpt"/>
</dbReference>